<keyword evidence="4" id="KW-0175">Coiled coil</keyword>
<dbReference type="InterPro" id="IPR043441">
    <property type="entry name" value="Tjap1/BEGAIN"/>
</dbReference>
<organism evidence="6 7">
    <name type="scientific">Folsomia candida</name>
    <name type="common">Springtail</name>
    <dbReference type="NCBI Taxonomy" id="158441"/>
    <lineage>
        <taxon>Eukaryota</taxon>
        <taxon>Metazoa</taxon>
        <taxon>Ecdysozoa</taxon>
        <taxon>Arthropoda</taxon>
        <taxon>Hexapoda</taxon>
        <taxon>Collembola</taxon>
        <taxon>Entomobryomorpha</taxon>
        <taxon>Isotomoidea</taxon>
        <taxon>Isotomidae</taxon>
        <taxon>Proisotominae</taxon>
        <taxon>Folsomia</taxon>
    </lineage>
</organism>
<dbReference type="AlphaFoldDB" id="A0A226ES54"/>
<feature type="compositionally biased region" description="Low complexity" evidence="5">
    <location>
        <begin position="305"/>
        <end position="329"/>
    </location>
</feature>
<reference evidence="6 7" key="1">
    <citation type="submission" date="2015-12" db="EMBL/GenBank/DDBJ databases">
        <title>The genome of Folsomia candida.</title>
        <authorList>
            <person name="Faddeeva A."/>
            <person name="Derks M.F."/>
            <person name="Anvar Y."/>
            <person name="Smit S."/>
            <person name="Van Straalen N."/>
            <person name="Roelofs D."/>
        </authorList>
    </citation>
    <scope>NUCLEOTIDE SEQUENCE [LARGE SCALE GENOMIC DNA]</scope>
    <source>
        <strain evidence="6 7">VU population</strain>
        <tissue evidence="6">Whole body</tissue>
    </source>
</reference>
<keyword evidence="3" id="KW-0472">Membrane</keyword>
<dbReference type="PANTHER" id="PTHR28664:SF4">
    <property type="entry name" value="TIGHT JUNCTION-ASSOCIATED PROTEIN 1"/>
    <property type="match status" value="1"/>
</dbReference>
<name>A0A226ES54_FOLCA</name>
<gene>
    <name evidence="6" type="ORF">Fcan01_05249</name>
</gene>
<protein>
    <submittedName>
        <fullName evidence="6">Tight junction-associated protein 1</fullName>
    </submittedName>
</protein>
<evidence type="ECO:0000256" key="1">
    <source>
        <dbReference type="ARBA" id="ARBA00004170"/>
    </source>
</evidence>
<dbReference type="STRING" id="158441.A0A226ES54"/>
<evidence type="ECO:0000256" key="4">
    <source>
        <dbReference type="SAM" id="Coils"/>
    </source>
</evidence>
<dbReference type="PANTHER" id="PTHR28664">
    <property type="entry name" value="TIGHT JUNCTION-ASSOCIATED PROTEIN 1"/>
    <property type="match status" value="1"/>
</dbReference>
<comment type="subcellular location">
    <subcellularLocation>
        <location evidence="1">Membrane</location>
        <topology evidence="1">Peripheral membrane protein</topology>
    </subcellularLocation>
</comment>
<comment type="caution">
    <text evidence="6">The sequence shown here is derived from an EMBL/GenBank/DDBJ whole genome shotgun (WGS) entry which is preliminary data.</text>
</comment>
<keyword evidence="7" id="KW-1185">Reference proteome</keyword>
<feature type="coiled-coil region" evidence="4">
    <location>
        <begin position="59"/>
        <end position="86"/>
    </location>
</feature>
<feature type="compositionally biased region" description="Basic and acidic residues" evidence="5">
    <location>
        <begin position="532"/>
        <end position="555"/>
    </location>
</feature>
<dbReference type="GO" id="GO:0016020">
    <property type="term" value="C:membrane"/>
    <property type="evidence" value="ECO:0007669"/>
    <property type="project" value="UniProtKB-SubCell"/>
</dbReference>
<accession>A0A226ES54</accession>
<feature type="region of interest" description="Disordered" evidence="5">
    <location>
        <begin position="527"/>
        <end position="571"/>
    </location>
</feature>
<dbReference type="EMBL" id="LNIX01000002">
    <property type="protein sequence ID" value="OXA59894.1"/>
    <property type="molecule type" value="Genomic_DNA"/>
</dbReference>
<proteinExistence type="predicted"/>
<feature type="compositionally biased region" description="Low complexity" evidence="5">
    <location>
        <begin position="559"/>
        <end position="571"/>
    </location>
</feature>
<feature type="compositionally biased region" description="Low complexity" evidence="5">
    <location>
        <begin position="347"/>
        <end position="365"/>
    </location>
</feature>
<evidence type="ECO:0000313" key="7">
    <source>
        <dbReference type="Proteomes" id="UP000198287"/>
    </source>
</evidence>
<feature type="region of interest" description="Disordered" evidence="5">
    <location>
        <begin position="300"/>
        <end position="366"/>
    </location>
</feature>
<dbReference type="Proteomes" id="UP000198287">
    <property type="component" value="Unassembled WGS sequence"/>
</dbReference>
<evidence type="ECO:0000256" key="5">
    <source>
        <dbReference type="SAM" id="MobiDB-lite"/>
    </source>
</evidence>
<sequence length="571" mass="64462">MMEEQLVVLMDPWRNKYDRYLMLQEHFAKKLPVAFNLEEKLLKLAENNHSETQRLSYQIHELTQRLVEARLYIHQLEDENDRYRSDINVVVQLLHCKPSNFVSPKLDILPDDLQKKVASLRNGSNCKKEKKIIKVQVPTFPPTDIMYSVDKGKGKKGVEKDIVSAAIMAKILEERENERKENQKNRCKCASKIVLPLVDSETQTNPVCTISYSDFNFSDFEDDDEDDDVLDEEDDDDVIYEKKLLDLQKSPSISICSKSTSSQTPAVITVDDIMKTTQKEEELLPTPLFLWRNKESLMKHESQDSTYSTGSSNCNTTTNSSNSNISHSSRISCGGFEEDQGLSSGRSHPSPTSTPLSHSVSSASPDIQIGENQSHFFDDFDADSIILQGLNSAYHNMNAGSVRTTISQQALTSCPIITPSTITTTSLQRISGNSHSHQQTTFNVENPGRKAVPIRPQSMNMNFSRGQGSSWESHWRSTVLVHPSHSYEPLALTSTHRNTTTFSSVSDANNELLDSPLHEENPLMQTIAASGGRDRDHTHQTAQYYRERKNTEKKKTFWSRSGSTTSTETEI</sequence>
<evidence type="ECO:0000256" key="2">
    <source>
        <dbReference type="ARBA" id="ARBA00022553"/>
    </source>
</evidence>
<dbReference type="OrthoDB" id="10068192at2759"/>
<evidence type="ECO:0000256" key="3">
    <source>
        <dbReference type="ARBA" id="ARBA00023136"/>
    </source>
</evidence>
<evidence type="ECO:0000313" key="6">
    <source>
        <dbReference type="EMBL" id="OXA59894.1"/>
    </source>
</evidence>
<keyword evidence="2" id="KW-0597">Phosphoprotein</keyword>